<keyword evidence="1" id="KW-0240">DNA-directed RNA polymerase</keyword>
<geneLocation type="chloroplast" evidence="4"/>
<keyword evidence="2" id="KW-0804">Transcription</keyword>
<dbReference type="SUPFAM" id="SSF56553">
    <property type="entry name" value="Insert subdomain of RNA polymerase alpha subunit"/>
    <property type="match status" value="1"/>
</dbReference>
<name>A0A0S2IDN8_9CHLO</name>
<evidence type="ECO:0000256" key="1">
    <source>
        <dbReference type="ARBA" id="ARBA00022478"/>
    </source>
</evidence>
<dbReference type="GO" id="GO:0006351">
    <property type="term" value="P:DNA-templated transcription"/>
    <property type="evidence" value="ECO:0007669"/>
    <property type="project" value="InterPro"/>
</dbReference>
<dbReference type="EMBL" id="KT625353">
    <property type="protein sequence ID" value="ALO21670.1"/>
    <property type="molecule type" value="Genomic_DNA"/>
</dbReference>
<keyword evidence="4" id="KW-0934">Plastid</keyword>
<evidence type="ECO:0000256" key="3">
    <source>
        <dbReference type="SAM" id="MobiDB-lite"/>
    </source>
</evidence>
<proteinExistence type="predicted"/>
<dbReference type="GO" id="GO:0046983">
    <property type="term" value="F:protein dimerization activity"/>
    <property type="evidence" value="ECO:0007669"/>
    <property type="project" value="InterPro"/>
</dbReference>
<dbReference type="AlphaFoldDB" id="A0A0S2IDN8"/>
<accession>A0A0S2IDN8</accession>
<feature type="region of interest" description="Disordered" evidence="3">
    <location>
        <begin position="161"/>
        <end position="198"/>
    </location>
</feature>
<reference evidence="4" key="1">
    <citation type="journal article" date="2015" name="BMC Evol. Biol.">
        <title>Chloroplast phylogenomic analysis of chlorophyte green algae identifies a novel lineage sister to the Sphaeropleales (Chlorophyceae).</title>
        <authorList>
            <person name="Lemieux C."/>
            <person name="Vincent A.T."/>
            <person name="Labarre A."/>
            <person name="Otis C."/>
            <person name="Turmel M."/>
        </authorList>
    </citation>
    <scope>NUCLEOTIDE SEQUENCE</scope>
</reference>
<dbReference type="GO" id="GO:0000428">
    <property type="term" value="C:DNA-directed RNA polymerase complex"/>
    <property type="evidence" value="ECO:0007669"/>
    <property type="project" value="UniProtKB-KW"/>
</dbReference>
<gene>
    <name evidence="4" type="primary">rpoAa</name>
</gene>
<dbReference type="Gene3D" id="2.170.120.12">
    <property type="entry name" value="DNA-directed RNA polymerase, insert domain"/>
    <property type="match status" value="1"/>
</dbReference>
<evidence type="ECO:0000313" key="4">
    <source>
        <dbReference type="EMBL" id="ALO21670.1"/>
    </source>
</evidence>
<dbReference type="InterPro" id="IPR036603">
    <property type="entry name" value="RBP11-like"/>
</dbReference>
<evidence type="ECO:0000256" key="2">
    <source>
        <dbReference type="ARBA" id="ARBA00023163"/>
    </source>
</evidence>
<organism evidence="4">
    <name type="scientific">Stephanosphaera pluvialis</name>
    <dbReference type="NCBI Taxonomy" id="51712"/>
    <lineage>
        <taxon>Eukaryota</taxon>
        <taxon>Viridiplantae</taxon>
        <taxon>Chlorophyta</taxon>
        <taxon>core chlorophytes</taxon>
        <taxon>Chlorophyceae</taxon>
        <taxon>CS clade</taxon>
        <taxon>Chlamydomonadales</taxon>
        <taxon>Haematococcaceae</taxon>
        <taxon>Stephanosphaera</taxon>
    </lineage>
</organism>
<protein>
    <submittedName>
        <fullName evidence="4">Alpha subunit of RNA polymerase</fullName>
    </submittedName>
</protein>
<sequence>MDKLFISCKESRIENNRCFYGCFYLGSFDYGLSLTVANALRRTLLSDCPGLGIISVTIENVTHEYSTLPGVRESVLDILLNLKEIVLKKTVYRYGQNSYTPSMAEGSMVRGSMGSQRDPDLLRRAADRNFCPPEGLDGRAASLPIGLWPMPLRNSCPPKGASNFGRRPFGEGPGRVATPSRGVSNFGGASMAGPGHRG</sequence>
<feature type="non-terminal residue" evidence="4">
    <location>
        <position position="198"/>
    </location>
</feature>
<dbReference type="SUPFAM" id="SSF55257">
    <property type="entry name" value="RBP11-like subunits of RNA polymerase"/>
    <property type="match status" value="1"/>
</dbReference>
<dbReference type="InterPro" id="IPR036643">
    <property type="entry name" value="RNApol_insert_sf"/>
</dbReference>
<keyword evidence="4" id="KW-0150">Chloroplast</keyword>